<comment type="caution">
    <text evidence="8">The sequence shown here is derived from an EMBL/GenBank/DDBJ whole genome shotgun (WGS) entry which is preliminary data.</text>
</comment>
<organism evidence="8 9">
    <name type="scientific">Morella rubra</name>
    <name type="common">Chinese bayberry</name>
    <dbReference type="NCBI Taxonomy" id="262757"/>
    <lineage>
        <taxon>Eukaryota</taxon>
        <taxon>Viridiplantae</taxon>
        <taxon>Streptophyta</taxon>
        <taxon>Embryophyta</taxon>
        <taxon>Tracheophyta</taxon>
        <taxon>Spermatophyta</taxon>
        <taxon>Magnoliopsida</taxon>
        <taxon>eudicotyledons</taxon>
        <taxon>Gunneridae</taxon>
        <taxon>Pentapetalae</taxon>
        <taxon>rosids</taxon>
        <taxon>fabids</taxon>
        <taxon>Fagales</taxon>
        <taxon>Myricaceae</taxon>
        <taxon>Morella</taxon>
    </lineage>
</organism>
<dbReference type="NCBIfam" id="TIGR02432">
    <property type="entry name" value="lysidine_TilS_N"/>
    <property type="match status" value="1"/>
</dbReference>
<dbReference type="EC" id="6.3.4.19" evidence="1"/>
<dbReference type="InterPro" id="IPR011063">
    <property type="entry name" value="TilS/TtcA_N"/>
</dbReference>
<dbReference type="PANTHER" id="PTHR43033">
    <property type="entry name" value="TRNA(ILE)-LYSIDINE SYNTHASE-RELATED"/>
    <property type="match status" value="1"/>
</dbReference>
<feature type="domain" description="tRNA(Ile)-lysidine/2-thiocytidine synthase N-terminal" evidence="7">
    <location>
        <begin position="123"/>
        <end position="328"/>
    </location>
</feature>
<sequence>MEVNKIARRTKTWRFVGTFSSLSNIYYHGPFGLTRPGQTMARGLIRSTSSTFISTSLPRIGTPICKESFICRRHLPRPRSVTLTRLFCTCSRGAKNPIDMTQYKEAFPGEWPWPASNLTTKSVALGVSGGPDSMALCVLTAAWKTSGHNAGGGSSDFIGGLLAIIVDHGLRAESKDEADIVCNRVSQMGIRCEIVHCEWLDGRPKQGQLQEAARDMRYQTFQKVCDQHQIDVLLIAHHADDQAELFILRLSRNSGVLGLAGMPFTSQIFSTHTHTFGGVSNNHGILLVRPLLDFSKEDMYKICLGDRRDWVEDPTNQSPLFARNRIRMSLRNLSSGNFKSELQAVISACRRTRSYIDHVCSKLINRAVDINDQGYAVINLEALNPSEVEDICLSKFLTSVVQFISQRYRPVRGSVSKLLLDYIRTNPSKIRKHCYEISSALKKGELRKIIAPLEQCHIHVSIRLKLQDFSFYTSLTAAGCYLCPAPGSKGTKILVCCSVHCPMPLNMEPVHACTSGEQEHCTPSELEQIIADGKLNSDHLVLNESDAHFLRVTSESVLTEARRLGLLSELTYRNILLLKTEETECFKSKTELSSDCEAKPDFESVNTSQSERFQPGNACYFMSRFFITWALNDKLASSPFSEEGHCNLDLGGESWQCHCSSCLVDHDMVAEVRHMIESDWLYLAKLSKCFSTSEKLQQQEAIFSEKMEQRPEKKTRCLDYARVSAQRALLLLKSIPAAARAGLPVLVNCQGLLQSIPSIGFKHCPCLLVSAEFKPRVPLGGGHSTFA</sequence>
<keyword evidence="9" id="KW-1185">Reference proteome</keyword>
<protein>
    <recommendedName>
        <fullName evidence="1">tRNA(Ile)-lysidine synthetase</fullName>
        <ecNumber evidence="1">6.3.4.19</ecNumber>
    </recommendedName>
</protein>
<evidence type="ECO:0000256" key="4">
    <source>
        <dbReference type="ARBA" id="ARBA00022741"/>
    </source>
</evidence>
<dbReference type="EMBL" id="RXIC02000024">
    <property type="protein sequence ID" value="KAB1209053.1"/>
    <property type="molecule type" value="Genomic_DNA"/>
</dbReference>
<dbReference type="OrthoDB" id="198857at2759"/>
<dbReference type="HAMAP" id="MF_01161">
    <property type="entry name" value="tRNA_Ile_lys_synt"/>
    <property type="match status" value="1"/>
</dbReference>
<keyword evidence="3" id="KW-0819">tRNA processing</keyword>
<keyword evidence="5" id="KW-0067">ATP-binding</keyword>
<comment type="catalytic activity">
    <reaction evidence="6">
        <text>cytidine(34) in tRNA(Ile2) + L-lysine + ATP = lysidine(34) in tRNA(Ile2) + AMP + diphosphate + H(+)</text>
        <dbReference type="Rhea" id="RHEA:43744"/>
        <dbReference type="Rhea" id="RHEA-COMP:10625"/>
        <dbReference type="Rhea" id="RHEA-COMP:10670"/>
        <dbReference type="ChEBI" id="CHEBI:15378"/>
        <dbReference type="ChEBI" id="CHEBI:30616"/>
        <dbReference type="ChEBI" id="CHEBI:32551"/>
        <dbReference type="ChEBI" id="CHEBI:33019"/>
        <dbReference type="ChEBI" id="CHEBI:82748"/>
        <dbReference type="ChEBI" id="CHEBI:83665"/>
        <dbReference type="ChEBI" id="CHEBI:456215"/>
        <dbReference type="EC" id="6.3.4.19"/>
    </reaction>
</comment>
<keyword evidence="2" id="KW-0436">Ligase</keyword>
<evidence type="ECO:0000256" key="1">
    <source>
        <dbReference type="ARBA" id="ARBA00013267"/>
    </source>
</evidence>
<evidence type="ECO:0000256" key="6">
    <source>
        <dbReference type="ARBA" id="ARBA00048539"/>
    </source>
</evidence>
<reference evidence="8 9" key="1">
    <citation type="journal article" date="2019" name="Plant Biotechnol. J.">
        <title>The red bayberry genome and genetic basis of sex determination.</title>
        <authorList>
            <person name="Jia H.M."/>
            <person name="Jia H.J."/>
            <person name="Cai Q.L."/>
            <person name="Wang Y."/>
            <person name="Zhao H.B."/>
            <person name="Yang W.F."/>
            <person name="Wang G.Y."/>
            <person name="Li Y.H."/>
            <person name="Zhan D.L."/>
            <person name="Shen Y.T."/>
            <person name="Niu Q.F."/>
            <person name="Chang L."/>
            <person name="Qiu J."/>
            <person name="Zhao L."/>
            <person name="Xie H.B."/>
            <person name="Fu W.Y."/>
            <person name="Jin J."/>
            <person name="Li X.W."/>
            <person name="Jiao Y."/>
            <person name="Zhou C.C."/>
            <person name="Tu T."/>
            <person name="Chai C.Y."/>
            <person name="Gao J.L."/>
            <person name="Fan L.J."/>
            <person name="van de Weg E."/>
            <person name="Wang J.Y."/>
            <person name="Gao Z.S."/>
        </authorList>
    </citation>
    <scope>NUCLEOTIDE SEQUENCE [LARGE SCALE GENOMIC DNA]</scope>
    <source>
        <tissue evidence="8">Leaves</tissue>
    </source>
</reference>
<dbReference type="InterPro" id="IPR014729">
    <property type="entry name" value="Rossmann-like_a/b/a_fold"/>
</dbReference>
<evidence type="ECO:0000256" key="3">
    <source>
        <dbReference type="ARBA" id="ARBA00022694"/>
    </source>
</evidence>
<evidence type="ECO:0000256" key="2">
    <source>
        <dbReference type="ARBA" id="ARBA00022598"/>
    </source>
</evidence>
<name>A0A6A1V8L6_9ROSI</name>
<evidence type="ECO:0000313" key="9">
    <source>
        <dbReference type="Proteomes" id="UP000516437"/>
    </source>
</evidence>
<keyword evidence="4" id="KW-0547">Nucleotide-binding</keyword>
<gene>
    <name evidence="8" type="ORF">CJ030_MR6G025927</name>
</gene>
<dbReference type="GO" id="GO:0008033">
    <property type="term" value="P:tRNA processing"/>
    <property type="evidence" value="ECO:0007669"/>
    <property type="project" value="UniProtKB-KW"/>
</dbReference>
<dbReference type="CDD" id="cd01992">
    <property type="entry name" value="TilS_N"/>
    <property type="match status" value="1"/>
</dbReference>
<evidence type="ECO:0000313" key="8">
    <source>
        <dbReference type="EMBL" id="KAB1209053.1"/>
    </source>
</evidence>
<dbReference type="Gene3D" id="3.40.50.620">
    <property type="entry name" value="HUPs"/>
    <property type="match status" value="1"/>
</dbReference>
<evidence type="ECO:0000259" key="7">
    <source>
        <dbReference type="Pfam" id="PF01171"/>
    </source>
</evidence>
<evidence type="ECO:0000256" key="5">
    <source>
        <dbReference type="ARBA" id="ARBA00022840"/>
    </source>
</evidence>
<accession>A0A6A1V8L6</accession>
<dbReference type="PANTHER" id="PTHR43033:SF5">
    <property type="entry name" value="TRNA(ILE)-LYSIDINE SYNTHETASE"/>
    <property type="match status" value="1"/>
</dbReference>
<dbReference type="InterPro" id="IPR012094">
    <property type="entry name" value="tRNA_Ile_lys_synt"/>
</dbReference>
<dbReference type="Pfam" id="PF01171">
    <property type="entry name" value="ATP_bind_3"/>
    <property type="match status" value="1"/>
</dbReference>
<dbReference type="GO" id="GO:0032267">
    <property type="term" value="F:tRNA(Ile)-lysidine synthase activity"/>
    <property type="evidence" value="ECO:0007669"/>
    <property type="project" value="UniProtKB-EC"/>
</dbReference>
<dbReference type="AlphaFoldDB" id="A0A6A1V8L6"/>
<proteinExistence type="inferred from homology"/>
<dbReference type="Proteomes" id="UP000516437">
    <property type="component" value="Chromosome 6"/>
</dbReference>
<dbReference type="GO" id="GO:0005524">
    <property type="term" value="F:ATP binding"/>
    <property type="evidence" value="ECO:0007669"/>
    <property type="project" value="UniProtKB-KW"/>
</dbReference>
<dbReference type="InterPro" id="IPR012795">
    <property type="entry name" value="tRNA_Ile_lys_synt_N"/>
</dbReference>
<dbReference type="SUPFAM" id="SSF52402">
    <property type="entry name" value="Adenine nucleotide alpha hydrolases-like"/>
    <property type="match status" value="1"/>
</dbReference>